<dbReference type="SUPFAM" id="SSF55729">
    <property type="entry name" value="Acyl-CoA N-acyltransferases (Nat)"/>
    <property type="match status" value="1"/>
</dbReference>
<feature type="domain" description="N-acetyltransferase" evidence="1">
    <location>
        <begin position="8"/>
        <end position="163"/>
    </location>
</feature>
<organism evidence="2 3">
    <name type="scientific">Sphingobium baderi</name>
    <dbReference type="NCBI Taxonomy" id="1332080"/>
    <lineage>
        <taxon>Bacteria</taxon>
        <taxon>Pseudomonadati</taxon>
        <taxon>Pseudomonadota</taxon>
        <taxon>Alphaproteobacteria</taxon>
        <taxon>Sphingomonadales</taxon>
        <taxon>Sphingomonadaceae</taxon>
        <taxon>Sphingobium</taxon>
    </lineage>
</organism>
<dbReference type="InterPro" id="IPR000182">
    <property type="entry name" value="GNAT_dom"/>
</dbReference>
<dbReference type="EMBL" id="CP013264">
    <property type="protein sequence ID" value="ALR20528.1"/>
    <property type="molecule type" value="Genomic_DNA"/>
</dbReference>
<evidence type="ECO:0000313" key="3">
    <source>
        <dbReference type="Proteomes" id="UP000056968"/>
    </source>
</evidence>
<dbReference type="InterPro" id="IPR016181">
    <property type="entry name" value="Acyl_CoA_acyltransferase"/>
</dbReference>
<keyword evidence="2" id="KW-0808">Transferase</keyword>
<keyword evidence="3" id="KW-1185">Reference proteome</keyword>
<dbReference type="PANTHER" id="PTHR43792">
    <property type="entry name" value="GNAT FAMILY, PUTATIVE (AFU_ORTHOLOGUE AFUA_3G00765)-RELATED-RELATED"/>
    <property type="match status" value="1"/>
</dbReference>
<name>A0A0S3EYM2_9SPHN</name>
<dbReference type="PANTHER" id="PTHR43792:SF16">
    <property type="entry name" value="N-ACETYLTRANSFERASE DOMAIN-CONTAINING PROTEIN"/>
    <property type="match status" value="1"/>
</dbReference>
<reference evidence="2 3" key="1">
    <citation type="submission" date="2015-11" db="EMBL/GenBank/DDBJ databases">
        <title>A Two-component Flavoprotein Monooxygenase System MeaXY Responsible for para-Hydroxylation of 2-Methyl-6-ethylaniline and 2,6-Diethylaniline in Sphingobium baderi DE-13.</title>
        <authorList>
            <person name="Cheng M."/>
            <person name="Meng Q."/>
            <person name="Yang Y."/>
            <person name="Chu C."/>
            <person name="Yan X."/>
            <person name="He J."/>
            <person name="Li S."/>
        </authorList>
    </citation>
    <scope>NUCLEOTIDE SEQUENCE [LARGE SCALE GENOMIC DNA]</scope>
    <source>
        <strain evidence="2 3">DE-13</strain>
    </source>
</reference>
<sequence>MFARTPRLLLRPGWKEDANALAQAIDDTAILRNLTRVPSPYRPQDAEAFLSMPQDSLQPRLLIFARTQGAPRLVGGCGIERCADGTPELGYWIARAYWGLGFATEATRALLSMTRASGLRGVRAAHFADNPASGHVLRKMGFHFTGRVEKRRSHGRENAADCLIFEEGESALMPVDPALDIYGDALPALAA</sequence>
<dbReference type="AlphaFoldDB" id="A0A0S3EYM2"/>
<dbReference type="RefSeq" id="WP_062064240.1">
    <property type="nucleotide sequence ID" value="NZ_CP013264.1"/>
</dbReference>
<evidence type="ECO:0000259" key="1">
    <source>
        <dbReference type="PROSITE" id="PS51186"/>
    </source>
</evidence>
<dbReference type="STRING" id="1332080.ATN00_09640"/>
<protein>
    <submittedName>
        <fullName evidence="2">GNAT family acetyltransferase</fullName>
    </submittedName>
</protein>
<dbReference type="PROSITE" id="PS51186">
    <property type="entry name" value="GNAT"/>
    <property type="match status" value="1"/>
</dbReference>
<gene>
    <name evidence="2" type="ORF">ATN00_09640</name>
</gene>
<evidence type="ECO:0000313" key="2">
    <source>
        <dbReference type="EMBL" id="ALR20528.1"/>
    </source>
</evidence>
<dbReference type="GO" id="GO:0016747">
    <property type="term" value="F:acyltransferase activity, transferring groups other than amino-acyl groups"/>
    <property type="evidence" value="ECO:0007669"/>
    <property type="project" value="InterPro"/>
</dbReference>
<dbReference type="Proteomes" id="UP000056968">
    <property type="component" value="Chromosome"/>
</dbReference>
<dbReference type="Pfam" id="PF13302">
    <property type="entry name" value="Acetyltransf_3"/>
    <property type="match status" value="1"/>
</dbReference>
<dbReference type="Gene3D" id="3.40.630.30">
    <property type="match status" value="1"/>
</dbReference>
<proteinExistence type="predicted"/>
<accession>A0A0S3EYM2</accession>
<dbReference type="KEGG" id="sbd:ATN00_09640"/>
<dbReference type="OrthoDB" id="9804153at2"/>
<dbReference type="InterPro" id="IPR051531">
    <property type="entry name" value="N-acetyltransferase"/>
</dbReference>